<keyword evidence="3" id="KW-1185">Reference proteome</keyword>
<dbReference type="Pfam" id="PF14216">
    <property type="entry name" value="DUF4326"/>
    <property type="match status" value="1"/>
</dbReference>
<evidence type="ECO:0000313" key="3">
    <source>
        <dbReference type="Proteomes" id="UP001058093"/>
    </source>
</evidence>
<organism evidence="2 3">
    <name type="scientific">Pseudomonas phage UAVern</name>
    <dbReference type="NCBI Taxonomy" id="2856997"/>
    <lineage>
        <taxon>Viruses</taxon>
        <taxon>Duplodnaviria</taxon>
        <taxon>Heunggongvirae</taxon>
        <taxon>Uroviricota</taxon>
        <taxon>Caudoviricetes</taxon>
        <taxon>Vandenendeviridae</taxon>
        <taxon>Gorskivirinae</taxon>
        <taxon>Uavernvirus</taxon>
        <taxon>Uavernvirus uavern</taxon>
    </lineage>
</organism>
<evidence type="ECO:0000313" key="2">
    <source>
        <dbReference type="EMBL" id="QYW06611.1"/>
    </source>
</evidence>
<feature type="domain" description="DUF4326" evidence="1">
    <location>
        <begin position="14"/>
        <end position="94"/>
    </location>
</feature>
<name>A0A975YZ77_9CAUD</name>
<proteinExistence type="predicted"/>
<dbReference type="EMBL" id="MZ605293">
    <property type="protein sequence ID" value="QYW06611.1"/>
    <property type="molecule type" value="Genomic_DNA"/>
</dbReference>
<gene>
    <name evidence="2" type="ORF">uav_080</name>
</gene>
<sequence>MAATVVNKYKVNMDDPDIVYIGRGSKWGNVYSHKKGTKAQYWVETREKAVNAYKQLLWHCIKAGQITKEDLLELDGKRLACYCAPQACHGDVLVKAIEWARRENEDRSEQDLQ</sequence>
<accession>A0A975YZ77</accession>
<evidence type="ECO:0000259" key="1">
    <source>
        <dbReference type="Pfam" id="PF14216"/>
    </source>
</evidence>
<reference evidence="2" key="1">
    <citation type="submission" date="2021-07" db="EMBL/GenBank/DDBJ databases">
        <title>Complete genome sequence and phylogenomic analysis of the two lytic bacteriophage isolated from terrestrial biotopes of Antarctica.</title>
        <authorList>
            <person name="Holovan V."/>
            <person name="Rabalski L."/>
            <person name="Zlatohurska M."/>
            <person name="Andriichuk O."/>
            <person name="Budzanivska I."/>
            <person name="Shevchenko O."/>
            <person name="Gupalo A."/>
        </authorList>
    </citation>
    <scope>NUCLEOTIDE SEQUENCE</scope>
</reference>
<protein>
    <recommendedName>
        <fullName evidence="1">DUF4326 domain-containing protein</fullName>
    </recommendedName>
</protein>
<dbReference type="InterPro" id="IPR025475">
    <property type="entry name" value="DUF4326"/>
</dbReference>
<dbReference type="Proteomes" id="UP001058093">
    <property type="component" value="Segment"/>
</dbReference>